<gene>
    <name evidence="10" type="ORF">ASPVEDRAFT_451376</name>
</gene>
<dbReference type="PROSITE" id="PS00086">
    <property type="entry name" value="CYTOCHROME_P450"/>
    <property type="match status" value="1"/>
</dbReference>
<comment type="cofactor">
    <cofactor evidence="1 8">
        <name>heme</name>
        <dbReference type="ChEBI" id="CHEBI:30413"/>
    </cofactor>
</comment>
<feature type="binding site" description="axial binding residue" evidence="8">
    <location>
        <position position="437"/>
    </location>
    <ligand>
        <name>heme</name>
        <dbReference type="ChEBI" id="CHEBI:30413"/>
    </ligand>
    <ligandPart>
        <name>Fe</name>
        <dbReference type="ChEBI" id="CHEBI:18248"/>
    </ligandPart>
</feature>
<dbReference type="InterPro" id="IPR036396">
    <property type="entry name" value="Cyt_P450_sf"/>
</dbReference>
<keyword evidence="7 9" id="KW-0503">Monooxygenase</keyword>
<dbReference type="OrthoDB" id="2789670at2759"/>
<evidence type="ECO:0000256" key="4">
    <source>
        <dbReference type="ARBA" id="ARBA00022723"/>
    </source>
</evidence>
<dbReference type="GO" id="GO:0016705">
    <property type="term" value="F:oxidoreductase activity, acting on paired donors, with incorporation or reduction of molecular oxygen"/>
    <property type="evidence" value="ECO:0007669"/>
    <property type="project" value="InterPro"/>
</dbReference>
<dbReference type="Proteomes" id="UP000184073">
    <property type="component" value="Unassembled WGS sequence"/>
</dbReference>
<dbReference type="GO" id="GO:0004497">
    <property type="term" value="F:monooxygenase activity"/>
    <property type="evidence" value="ECO:0007669"/>
    <property type="project" value="UniProtKB-KW"/>
</dbReference>
<evidence type="ECO:0000256" key="2">
    <source>
        <dbReference type="ARBA" id="ARBA00010617"/>
    </source>
</evidence>
<name>A0A1L9P9T8_ASPVE</name>
<keyword evidence="4 8" id="KW-0479">Metal-binding</keyword>
<dbReference type="GO" id="GO:0020037">
    <property type="term" value="F:heme binding"/>
    <property type="evidence" value="ECO:0007669"/>
    <property type="project" value="InterPro"/>
</dbReference>
<organism evidence="10 11">
    <name type="scientific">Aspergillus versicolor CBS 583.65</name>
    <dbReference type="NCBI Taxonomy" id="1036611"/>
    <lineage>
        <taxon>Eukaryota</taxon>
        <taxon>Fungi</taxon>
        <taxon>Dikarya</taxon>
        <taxon>Ascomycota</taxon>
        <taxon>Pezizomycotina</taxon>
        <taxon>Eurotiomycetes</taxon>
        <taxon>Eurotiomycetidae</taxon>
        <taxon>Eurotiales</taxon>
        <taxon>Aspergillaceae</taxon>
        <taxon>Aspergillus</taxon>
        <taxon>Aspergillus subgen. Nidulantes</taxon>
    </lineage>
</organism>
<keyword evidence="3 8" id="KW-0349">Heme</keyword>
<evidence type="ECO:0000256" key="7">
    <source>
        <dbReference type="ARBA" id="ARBA00023033"/>
    </source>
</evidence>
<dbReference type="PANTHER" id="PTHR46300:SF7">
    <property type="entry name" value="P450, PUTATIVE (EUROFUNG)-RELATED"/>
    <property type="match status" value="1"/>
</dbReference>
<dbReference type="GO" id="GO:0005506">
    <property type="term" value="F:iron ion binding"/>
    <property type="evidence" value="ECO:0007669"/>
    <property type="project" value="InterPro"/>
</dbReference>
<dbReference type="InterPro" id="IPR001128">
    <property type="entry name" value="Cyt_P450"/>
</dbReference>
<dbReference type="GeneID" id="63728729"/>
<accession>A0A1L9P9T8</accession>
<evidence type="ECO:0000256" key="1">
    <source>
        <dbReference type="ARBA" id="ARBA00001971"/>
    </source>
</evidence>
<dbReference type="Gene3D" id="1.10.630.10">
    <property type="entry name" value="Cytochrome P450"/>
    <property type="match status" value="1"/>
</dbReference>
<evidence type="ECO:0008006" key="12">
    <source>
        <dbReference type="Google" id="ProtNLM"/>
    </source>
</evidence>
<dbReference type="Pfam" id="PF00067">
    <property type="entry name" value="p450"/>
    <property type="match status" value="1"/>
</dbReference>
<dbReference type="PANTHER" id="PTHR46300">
    <property type="entry name" value="P450, PUTATIVE (EUROFUNG)-RELATED-RELATED"/>
    <property type="match status" value="1"/>
</dbReference>
<dbReference type="InterPro" id="IPR017972">
    <property type="entry name" value="Cyt_P450_CS"/>
</dbReference>
<proteinExistence type="inferred from homology"/>
<dbReference type="PRINTS" id="PR00385">
    <property type="entry name" value="P450"/>
</dbReference>
<dbReference type="RefSeq" id="XP_040664044.1">
    <property type="nucleotide sequence ID" value="XM_040813218.1"/>
</dbReference>
<dbReference type="VEuPathDB" id="FungiDB:ASPVEDRAFT_451376"/>
<dbReference type="InterPro" id="IPR002401">
    <property type="entry name" value="Cyt_P450_E_grp-I"/>
</dbReference>
<dbReference type="AlphaFoldDB" id="A0A1L9P9T8"/>
<dbReference type="InterPro" id="IPR050364">
    <property type="entry name" value="Cytochrome_P450_fung"/>
</dbReference>
<dbReference type="PRINTS" id="PR00463">
    <property type="entry name" value="EP450I"/>
</dbReference>
<evidence type="ECO:0000256" key="6">
    <source>
        <dbReference type="ARBA" id="ARBA00023004"/>
    </source>
</evidence>
<dbReference type="CDD" id="cd11065">
    <property type="entry name" value="CYP64-like"/>
    <property type="match status" value="1"/>
</dbReference>
<evidence type="ECO:0000256" key="9">
    <source>
        <dbReference type="RuleBase" id="RU000461"/>
    </source>
</evidence>
<evidence type="ECO:0000256" key="8">
    <source>
        <dbReference type="PIRSR" id="PIRSR602401-1"/>
    </source>
</evidence>
<dbReference type="STRING" id="1036611.A0A1L9P9T8"/>
<evidence type="ECO:0000313" key="10">
    <source>
        <dbReference type="EMBL" id="OJI98281.1"/>
    </source>
</evidence>
<protein>
    <recommendedName>
        <fullName evidence="12">Cytochrome P450</fullName>
    </recommendedName>
</protein>
<evidence type="ECO:0000313" key="11">
    <source>
        <dbReference type="Proteomes" id="UP000184073"/>
    </source>
</evidence>
<dbReference type="EMBL" id="KV878126">
    <property type="protein sequence ID" value="OJI98281.1"/>
    <property type="molecule type" value="Genomic_DNA"/>
</dbReference>
<keyword evidence="11" id="KW-1185">Reference proteome</keyword>
<dbReference type="SUPFAM" id="SSF48264">
    <property type="entry name" value="Cytochrome P450"/>
    <property type="match status" value="1"/>
</dbReference>
<keyword evidence="6 8" id="KW-0408">Iron</keyword>
<reference evidence="11" key="1">
    <citation type="journal article" date="2017" name="Genome Biol.">
        <title>Comparative genomics reveals high biological diversity and specific adaptations in the industrially and medically important fungal genus Aspergillus.</title>
        <authorList>
            <person name="de Vries R.P."/>
            <person name="Riley R."/>
            <person name="Wiebenga A."/>
            <person name="Aguilar-Osorio G."/>
            <person name="Amillis S."/>
            <person name="Uchima C.A."/>
            <person name="Anderluh G."/>
            <person name="Asadollahi M."/>
            <person name="Askin M."/>
            <person name="Barry K."/>
            <person name="Battaglia E."/>
            <person name="Bayram O."/>
            <person name="Benocci T."/>
            <person name="Braus-Stromeyer S.A."/>
            <person name="Caldana C."/>
            <person name="Canovas D."/>
            <person name="Cerqueira G.C."/>
            <person name="Chen F."/>
            <person name="Chen W."/>
            <person name="Choi C."/>
            <person name="Clum A."/>
            <person name="Dos Santos R.A."/>
            <person name="Damasio A.R."/>
            <person name="Diallinas G."/>
            <person name="Emri T."/>
            <person name="Fekete E."/>
            <person name="Flipphi M."/>
            <person name="Freyberg S."/>
            <person name="Gallo A."/>
            <person name="Gournas C."/>
            <person name="Habgood R."/>
            <person name="Hainaut M."/>
            <person name="Harispe M.L."/>
            <person name="Henrissat B."/>
            <person name="Hilden K.S."/>
            <person name="Hope R."/>
            <person name="Hossain A."/>
            <person name="Karabika E."/>
            <person name="Karaffa L."/>
            <person name="Karanyi Z."/>
            <person name="Krasevec N."/>
            <person name="Kuo A."/>
            <person name="Kusch H."/>
            <person name="LaButti K."/>
            <person name="Lagendijk E.L."/>
            <person name="Lapidus A."/>
            <person name="Levasseur A."/>
            <person name="Lindquist E."/>
            <person name="Lipzen A."/>
            <person name="Logrieco A.F."/>
            <person name="MacCabe A."/>
            <person name="Maekelae M.R."/>
            <person name="Malavazi I."/>
            <person name="Melin P."/>
            <person name="Meyer V."/>
            <person name="Mielnichuk N."/>
            <person name="Miskei M."/>
            <person name="Molnar A.P."/>
            <person name="Mule G."/>
            <person name="Ngan C.Y."/>
            <person name="Orejas M."/>
            <person name="Orosz E."/>
            <person name="Ouedraogo J.P."/>
            <person name="Overkamp K.M."/>
            <person name="Park H.-S."/>
            <person name="Perrone G."/>
            <person name="Piumi F."/>
            <person name="Punt P.J."/>
            <person name="Ram A.F."/>
            <person name="Ramon A."/>
            <person name="Rauscher S."/>
            <person name="Record E."/>
            <person name="Riano-Pachon D.M."/>
            <person name="Robert V."/>
            <person name="Roehrig J."/>
            <person name="Ruller R."/>
            <person name="Salamov A."/>
            <person name="Salih N.S."/>
            <person name="Samson R.A."/>
            <person name="Sandor E."/>
            <person name="Sanguinetti M."/>
            <person name="Schuetze T."/>
            <person name="Sepcic K."/>
            <person name="Shelest E."/>
            <person name="Sherlock G."/>
            <person name="Sophianopoulou V."/>
            <person name="Squina F.M."/>
            <person name="Sun H."/>
            <person name="Susca A."/>
            <person name="Todd R.B."/>
            <person name="Tsang A."/>
            <person name="Unkles S.E."/>
            <person name="van de Wiele N."/>
            <person name="van Rossen-Uffink D."/>
            <person name="Oliveira J.V."/>
            <person name="Vesth T.C."/>
            <person name="Visser J."/>
            <person name="Yu J.-H."/>
            <person name="Zhou M."/>
            <person name="Andersen M.R."/>
            <person name="Archer D.B."/>
            <person name="Baker S.E."/>
            <person name="Benoit I."/>
            <person name="Brakhage A.A."/>
            <person name="Braus G.H."/>
            <person name="Fischer R."/>
            <person name="Frisvad J.C."/>
            <person name="Goldman G.H."/>
            <person name="Houbraken J."/>
            <person name="Oakley B."/>
            <person name="Pocsi I."/>
            <person name="Scazzocchio C."/>
            <person name="Seiboth B."/>
            <person name="vanKuyk P.A."/>
            <person name="Wortman J."/>
            <person name="Dyer P.S."/>
            <person name="Grigoriev I.V."/>
        </authorList>
    </citation>
    <scope>NUCLEOTIDE SEQUENCE [LARGE SCALE GENOMIC DNA]</scope>
    <source>
        <strain evidence="11">CBS 583.65</strain>
    </source>
</reference>
<comment type="similarity">
    <text evidence="2 9">Belongs to the cytochrome P450 family.</text>
</comment>
<evidence type="ECO:0000256" key="3">
    <source>
        <dbReference type="ARBA" id="ARBA00022617"/>
    </source>
</evidence>
<keyword evidence="5 9" id="KW-0560">Oxidoreductase</keyword>
<sequence length="526" mass="60172">MLPQLLLVVAGLYLIHIWLNRKSSRLPLPPGPRPKPIIGNLDEMPWQGIPQWHHWLKHKKLYGPISSITVFGQPIIILNDARCAIEILKKRSATYSARPEQPFMEMTGWDKTMATPANTAHYNKMRKALHQEIGTKRAFSRFTVMMDIEIRRLLLRILENPADFRKHLKRESCAVILKMTYGYNVEPRGNDPLVELAEKAVDQICQAMLPGTWLVDYLPILKYVPAWFPGAKFVRTAREFRKYAAFFLNVPYIFVKNRVAQGSYIPCYLSNRLQTCQGNPTEEEETVLRWSGLEFYLGGSDTTVSTMLSFILAMSRHPEVQRKAQAEIDQVIGTSRLPGYDDRDSLPYTNAVVKEALRWHPALPTASPHMSIKDDTYEGYYLPKGSVFIPNIWAYAHDPDVYNNPMEFKPERFLPSEGQPPEADPYSIVFGFGRRACPGQVMGDLKVYLTIARILACFNITKKDDGQEEVALEEAFIPAILSHPKPFEVSITPRSPEYEKLIRAVEVDAPWDRSHADEIRKIISQL</sequence>
<evidence type="ECO:0000256" key="5">
    <source>
        <dbReference type="ARBA" id="ARBA00023002"/>
    </source>
</evidence>